<dbReference type="GO" id="GO:0009236">
    <property type="term" value="P:cobalamin biosynthetic process"/>
    <property type="evidence" value="ECO:0007669"/>
    <property type="project" value="UniProtKB-UniRule"/>
</dbReference>
<comment type="function">
    <text evidence="14 19">Joins adenosylcobinamide-GDP and alpha-ribazole to generate adenosylcobalamin (Ado-cobalamin). Also synthesizes adenosylcobalamin 5'-phosphate from adenosylcobinamide-GDP and alpha-ribazole 5'-phosphate.</text>
</comment>
<comment type="subcellular location">
    <subcellularLocation>
        <location evidence="2 19">Cell membrane</location>
        <topology evidence="2 19">Multi-pass membrane protein</topology>
    </subcellularLocation>
</comment>
<keyword evidence="21" id="KW-1185">Reference proteome</keyword>
<feature type="transmembrane region" description="Helical" evidence="19">
    <location>
        <begin position="212"/>
        <end position="230"/>
    </location>
</feature>
<feature type="transmembrane region" description="Helical" evidence="19">
    <location>
        <begin position="45"/>
        <end position="69"/>
    </location>
</feature>
<dbReference type="GO" id="GO:0005886">
    <property type="term" value="C:plasma membrane"/>
    <property type="evidence" value="ECO:0007669"/>
    <property type="project" value="UniProtKB-SubCell"/>
</dbReference>
<dbReference type="Pfam" id="PF02654">
    <property type="entry name" value="CobS"/>
    <property type="match status" value="1"/>
</dbReference>
<name>A0A840HPY3_9SPHN</name>
<keyword evidence="7 19" id="KW-1003">Cell membrane</keyword>
<dbReference type="GO" id="GO:0008818">
    <property type="term" value="F:cobalamin 5'-phosphate synthase activity"/>
    <property type="evidence" value="ECO:0007669"/>
    <property type="project" value="UniProtKB-UniRule"/>
</dbReference>
<evidence type="ECO:0000256" key="15">
    <source>
        <dbReference type="ARBA" id="ARBA00032605"/>
    </source>
</evidence>
<dbReference type="HAMAP" id="MF_00719">
    <property type="entry name" value="CobS"/>
    <property type="match status" value="1"/>
</dbReference>
<keyword evidence="13 19" id="KW-0472">Membrane</keyword>
<gene>
    <name evidence="19" type="primary">cobS</name>
    <name evidence="20" type="ORF">HNQ99_000392</name>
</gene>
<evidence type="ECO:0000256" key="4">
    <source>
        <dbReference type="ARBA" id="ARBA00010561"/>
    </source>
</evidence>
<sequence>MTQVLRSRWWVSPLLALQFLTRIPVSALNGVPGAEIAHGLKRSPIWFPLVGTLIGCLTASVLILADLLWPRIIAVLVALAIEARLTGAFHEDAVADFCDALGGGYDRKSTLRILKDSRIGSYGTVGLILAIGLRAALLMTIPTSLLPWAVIASACFGRLLAVATMSFIPQPQEIEGIASQVRSSTQWPILLMASLLALPALLPLALTRPLELIAAIVGSALFLIWLYRLLLNRLGGATGDCLGFAAYAGQLILLLAIATE</sequence>
<dbReference type="EC" id="2.7.8.26" evidence="5 19"/>
<evidence type="ECO:0000313" key="20">
    <source>
        <dbReference type="EMBL" id="MBB4640112.1"/>
    </source>
</evidence>
<evidence type="ECO:0000256" key="18">
    <source>
        <dbReference type="ARBA" id="ARBA00049504"/>
    </source>
</evidence>
<dbReference type="EMBL" id="JACHOV010000001">
    <property type="protein sequence ID" value="MBB4640112.1"/>
    <property type="molecule type" value="Genomic_DNA"/>
</dbReference>
<dbReference type="PANTHER" id="PTHR34148">
    <property type="entry name" value="ADENOSYLCOBINAMIDE-GDP RIBAZOLETRANSFERASE"/>
    <property type="match status" value="1"/>
</dbReference>
<dbReference type="PANTHER" id="PTHR34148:SF1">
    <property type="entry name" value="ADENOSYLCOBINAMIDE-GDP RIBAZOLETRANSFERASE"/>
    <property type="match status" value="1"/>
</dbReference>
<evidence type="ECO:0000256" key="10">
    <source>
        <dbReference type="ARBA" id="ARBA00022692"/>
    </source>
</evidence>
<dbReference type="InterPro" id="IPR003805">
    <property type="entry name" value="CobS"/>
</dbReference>
<comment type="cofactor">
    <cofactor evidence="1 19">
        <name>Mg(2+)</name>
        <dbReference type="ChEBI" id="CHEBI:18420"/>
    </cofactor>
</comment>
<evidence type="ECO:0000256" key="3">
    <source>
        <dbReference type="ARBA" id="ARBA00004663"/>
    </source>
</evidence>
<evidence type="ECO:0000256" key="7">
    <source>
        <dbReference type="ARBA" id="ARBA00022475"/>
    </source>
</evidence>
<comment type="similarity">
    <text evidence="4 19">Belongs to the CobS family.</text>
</comment>
<evidence type="ECO:0000256" key="8">
    <source>
        <dbReference type="ARBA" id="ARBA00022573"/>
    </source>
</evidence>
<evidence type="ECO:0000256" key="2">
    <source>
        <dbReference type="ARBA" id="ARBA00004651"/>
    </source>
</evidence>
<reference evidence="20 21" key="1">
    <citation type="submission" date="2020-08" db="EMBL/GenBank/DDBJ databases">
        <title>Genomic Encyclopedia of Type Strains, Phase IV (KMG-IV): sequencing the most valuable type-strain genomes for metagenomic binning, comparative biology and taxonomic classification.</title>
        <authorList>
            <person name="Goeker M."/>
        </authorList>
    </citation>
    <scope>NUCLEOTIDE SEQUENCE [LARGE SCALE GENOMIC DNA]</scope>
    <source>
        <strain evidence="20 21">DSM 7465</strain>
    </source>
</reference>
<protein>
    <recommendedName>
        <fullName evidence="6 19">Adenosylcobinamide-GDP ribazoletransferase</fullName>
        <ecNumber evidence="5 19">2.7.8.26</ecNumber>
    </recommendedName>
    <alternativeName>
        <fullName evidence="16 19">Cobalamin synthase</fullName>
    </alternativeName>
    <alternativeName>
        <fullName evidence="15 19">Cobalamin-5'-phosphate synthase</fullName>
    </alternativeName>
</protein>
<comment type="catalytic activity">
    <reaction evidence="17 19">
        <text>alpha-ribazole + adenosylcob(III)inamide-GDP = adenosylcob(III)alamin + GMP + H(+)</text>
        <dbReference type="Rhea" id="RHEA:16049"/>
        <dbReference type="ChEBI" id="CHEBI:10329"/>
        <dbReference type="ChEBI" id="CHEBI:15378"/>
        <dbReference type="ChEBI" id="CHEBI:18408"/>
        <dbReference type="ChEBI" id="CHEBI:58115"/>
        <dbReference type="ChEBI" id="CHEBI:60487"/>
        <dbReference type="EC" id="2.7.8.26"/>
    </reaction>
</comment>
<keyword evidence="8 19" id="KW-0169">Cobalamin biosynthesis</keyword>
<dbReference type="RefSeq" id="WP_184473944.1">
    <property type="nucleotide sequence ID" value="NZ_JACHOV010000001.1"/>
</dbReference>
<keyword evidence="10 19" id="KW-0812">Transmembrane</keyword>
<feature type="transmembrane region" description="Helical" evidence="19">
    <location>
        <begin position="242"/>
        <end position="259"/>
    </location>
</feature>
<evidence type="ECO:0000313" key="21">
    <source>
        <dbReference type="Proteomes" id="UP000575068"/>
    </source>
</evidence>
<evidence type="ECO:0000256" key="5">
    <source>
        <dbReference type="ARBA" id="ARBA00013200"/>
    </source>
</evidence>
<dbReference type="Proteomes" id="UP000575068">
    <property type="component" value="Unassembled WGS sequence"/>
</dbReference>
<keyword evidence="12 19" id="KW-1133">Transmembrane helix</keyword>
<proteinExistence type="inferred from homology"/>
<evidence type="ECO:0000256" key="6">
    <source>
        <dbReference type="ARBA" id="ARBA00015850"/>
    </source>
</evidence>
<organism evidence="20 21">
    <name type="scientific">Rhizorhapis suberifaciens</name>
    <name type="common">corky root of lettuce</name>
    <dbReference type="NCBI Taxonomy" id="13656"/>
    <lineage>
        <taxon>Bacteria</taxon>
        <taxon>Pseudomonadati</taxon>
        <taxon>Pseudomonadota</taxon>
        <taxon>Alphaproteobacteria</taxon>
        <taxon>Sphingomonadales</taxon>
        <taxon>Sphingomonadaceae</taxon>
        <taxon>Rhizorhapis</taxon>
    </lineage>
</organism>
<feature type="transmembrane region" description="Helical" evidence="19">
    <location>
        <begin position="145"/>
        <end position="168"/>
    </location>
</feature>
<keyword evidence="9 19" id="KW-0808">Transferase</keyword>
<evidence type="ECO:0000256" key="11">
    <source>
        <dbReference type="ARBA" id="ARBA00022842"/>
    </source>
</evidence>
<evidence type="ECO:0000256" key="13">
    <source>
        <dbReference type="ARBA" id="ARBA00023136"/>
    </source>
</evidence>
<dbReference type="GO" id="GO:0051073">
    <property type="term" value="F:adenosylcobinamide-GDP ribazoletransferase activity"/>
    <property type="evidence" value="ECO:0007669"/>
    <property type="project" value="UniProtKB-UniRule"/>
</dbReference>
<comment type="caution">
    <text evidence="20">The sequence shown here is derived from an EMBL/GenBank/DDBJ whole genome shotgun (WGS) entry which is preliminary data.</text>
</comment>
<evidence type="ECO:0000256" key="12">
    <source>
        <dbReference type="ARBA" id="ARBA00022989"/>
    </source>
</evidence>
<keyword evidence="11 19" id="KW-0460">Magnesium</keyword>
<evidence type="ECO:0000256" key="1">
    <source>
        <dbReference type="ARBA" id="ARBA00001946"/>
    </source>
</evidence>
<evidence type="ECO:0000256" key="14">
    <source>
        <dbReference type="ARBA" id="ARBA00025228"/>
    </source>
</evidence>
<feature type="transmembrane region" description="Helical" evidence="19">
    <location>
        <begin position="119"/>
        <end position="139"/>
    </location>
</feature>
<accession>A0A840HPY3</accession>
<evidence type="ECO:0000256" key="17">
    <source>
        <dbReference type="ARBA" id="ARBA00048623"/>
    </source>
</evidence>
<evidence type="ECO:0000256" key="16">
    <source>
        <dbReference type="ARBA" id="ARBA00032853"/>
    </source>
</evidence>
<comment type="pathway">
    <text evidence="3 19">Cofactor biosynthesis; adenosylcobalamin biosynthesis; adenosylcobalamin from cob(II)yrinate a,c-diamide: step 7/7.</text>
</comment>
<feature type="transmembrane region" description="Helical" evidence="19">
    <location>
        <begin position="189"/>
        <end position="206"/>
    </location>
</feature>
<evidence type="ECO:0000256" key="9">
    <source>
        <dbReference type="ARBA" id="ARBA00022679"/>
    </source>
</evidence>
<dbReference type="AlphaFoldDB" id="A0A840HPY3"/>
<comment type="catalytic activity">
    <reaction evidence="18 19">
        <text>alpha-ribazole 5'-phosphate + adenosylcob(III)inamide-GDP = adenosylcob(III)alamin 5'-phosphate + GMP + H(+)</text>
        <dbReference type="Rhea" id="RHEA:23560"/>
        <dbReference type="ChEBI" id="CHEBI:15378"/>
        <dbReference type="ChEBI" id="CHEBI:57918"/>
        <dbReference type="ChEBI" id="CHEBI:58115"/>
        <dbReference type="ChEBI" id="CHEBI:60487"/>
        <dbReference type="ChEBI" id="CHEBI:60493"/>
        <dbReference type="EC" id="2.7.8.26"/>
    </reaction>
</comment>
<evidence type="ECO:0000256" key="19">
    <source>
        <dbReference type="HAMAP-Rule" id="MF_00719"/>
    </source>
</evidence>
<dbReference type="UniPathway" id="UPA00148">
    <property type="reaction ID" value="UER00238"/>
</dbReference>